<feature type="domain" description="MYND-type" evidence="5">
    <location>
        <begin position="169"/>
        <end position="210"/>
    </location>
</feature>
<evidence type="ECO:0000313" key="7">
    <source>
        <dbReference type="Proteomes" id="UP000192578"/>
    </source>
</evidence>
<dbReference type="SUPFAM" id="SSF144232">
    <property type="entry name" value="HIT/MYND zinc finger-like"/>
    <property type="match status" value="1"/>
</dbReference>
<dbReference type="GO" id="GO:0008270">
    <property type="term" value="F:zinc ion binding"/>
    <property type="evidence" value="ECO:0007669"/>
    <property type="project" value="UniProtKB-KW"/>
</dbReference>
<evidence type="ECO:0000256" key="4">
    <source>
        <dbReference type="PROSITE-ProRule" id="PRU00134"/>
    </source>
</evidence>
<evidence type="ECO:0000256" key="1">
    <source>
        <dbReference type="ARBA" id="ARBA00022723"/>
    </source>
</evidence>
<dbReference type="Gene3D" id="1.10.220.160">
    <property type="match status" value="1"/>
</dbReference>
<dbReference type="InterPro" id="IPR002893">
    <property type="entry name" value="Znf_MYND"/>
</dbReference>
<gene>
    <name evidence="6" type="ORF">BV898_12222</name>
</gene>
<keyword evidence="3" id="KW-0862">Zinc</keyword>
<proteinExistence type="predicted"/>
<keyword evidence="7" id="KW-1185">Reference proteome</keyword>
<dbReference type="AlphaFoldDB" id="A0A1W0WEE2"/>
<accession>A0A1W0WEE2</accession>
<evidence type="ECO:0000256" key="2">
    <source>
        <dbReference type="ARBA" id="ARBA00022771"/>
    </source>
</evidence>
<dbReference type="Gene3D" id="2.170.270.10">
    <property type="entry name" value="SET domain"/>
    <property type="match status" value="1"/>
</dbReference>
<protein>
    <submittedName>
        <fullName evidence="6">Histone-lysine N-methyltransferase ASHR1</fullName>
    </submittedName>
</protein>
<keyword evidence="2 4" id="KW-0863">Zinc-finger</keyword>
<dbReference type="PROSITE" id="PS50865">
    <property type="entry name" value="ZF_MYND_2"/>
    <property type="match status" value="1"/>
</dbReference>
<name>A0A1W0WEE2_HYPEX</name>
<dbReference type="Proteomes" id="UP000192578">
    <property type="component" value="Unassembled WGS sequence"/>
</dbReference>
<evidence type="ECO:0000256" key="3">
    <source>
        <dbReference type="ARBA" id="ARBA00022833"/>
    </source>
</evidence>
<dbReference type="InterPro" id="IPR050869">
    <property type="entry name" value="H3K4_H4K5_MeTrfase"/>
</dbReference>
<evidence type="ECO:0000313" key="6">
    <source>
        <dbReference type="EMBL" id="OQV13585.1"/>
    </source>
</evidence>
<sequence>MAPARGVFIDFVWRLGRKPEWRAEAGRVNIQQGALRGVAFVSNGRVKVEVESAVGWKWNPQYGGSGIGGWVEVESALFIYRVFWEKICEALEFDLDLEMAGDPEMEMEKSSFSDFDFTVDNTYGLNSYADLLSIEGEDTSAWTYKPGDIVMEEVPYASAVSLSSAASICHSCFQMEKADSKLKRCARCKFARYCHDECAKKAWPVHKLECGLLANYFAAVGFFPDGLIRLVNLVMIKVWRGQMTMPADSCCPPTDREFDSLCSHTQEIDEELASSEKFKVNMQEMKKFMGAEVLLEIGEDIVAEVYSRVVTNTISIADRDGVQLGIGLYFGISQFDHSCVPNALFFTRSDAPKVQVVAVAPIKALADVRIAYIDPSKPTQQRRAELKESYYFSCSCNRCHSIERDGMARSLVCPSKRCEGFILLGKDWLPLGPCQRCDSVLEQSSPVLRDSQELMTAIEDFLDANAASLRFIPGSTPDTQLLELLLGLESVASTALFKLNYYRLLLNSFLVQYYVTGDVRKALSLQMDLLEGYRFNLGPVSLPALSALMEAAEWSRGMGDYQTLLKFLKEATRMGEIIFGRNDAPFLSRLAGLRVGSEVG</sequence>
<dbReference type="InterPro" id="IPR046341">
    <property type="entry name" value="SET_dom_sf"/>
</dbReference>
<organism evidence="6 7">
    <name type="scientific">Hypsibius exemplaris</name>
    <name type="common">Freshwater tardigrade</name>
    <dbReference type="NCBI Taxonomy" id="2072580"/>
    <lineage>
        <taxon>Eukaryota</taxon>
        <taxon>Metazoa</taxon>
        <taxon>Ecdysozoa</taxon>
        <taxon>Tardigrada</taxon>
        <taxon>Eutardigrada</taxon>
        <taxon>Parachela</taxon>
        <taxon>Hypsibioidea</taxon>
        <taxon>Hypsibiidae</taxon>
        <taxon>Hypsibius</taxon>
    </lineage>
</organism>
<comment type="caution">
    <text evidence="6">The sequence shown here is derived from an EMBL/GenBank/DDBJ whole genome shotgun (WGS) entry which is preliminary data.</text>
</comment>
<dbReference type="EMBL" id="MTYJ01000121">
    <property type="protein sequence ID" value="OQV13585.1"/>
    <property type="molecule type" value="Genomic_DNA"/>
</dbReference>
<dbReference type="PROSITE" id="PS01360">
    <property type="entry name" value="ZF_MYND_1"/>
    <property type="match status" value="1"/>
</dbReference>
<dbReference type="OrthoDB" id="265717at2759"/>
<reference evidence="7" key="1">
    <citation type="submission" date="2017-01" db="EMBL/GenBank/DDBJ databases">
        <title>Comparative genomics of anhydrobiosis in the tardigrade Hypsibius dujardini.</title>
        <authorList>
            <person name="Yoshida Y."/>
            <person name="Koutsovoulos G."/>
            <person name="Laetsch D."/>
            <person name="Stevens L."/>
            <person name="Kumar S."/>
            <person name="Horikawa D."/>
            <person name="Ishino K."/>
            <person name="Komine S."/>
            <person name="Tomita M."/>
            <person name="Blaxter M."/>
            <person name="Arakawa K."/>
        </authorList>
    </citation>
    <scope>NUCLEOTIDE SEQUENCE [LARGE SCALE GENOMIC DNA]</scope>
    <source>
        <strain evidence="7">Z151</strain>
    </source>
</reference>
<dbReference type="Pfam" id="PF01753">
    <property type="entry name" value="zf-MYND"/>
    <property type="match status" value="1"/>
</dbReference>
<dbReference type="PANTHER" id="PTHR12197">
    <property type="entry name" value="HISTONE-LYSINE N-METHYLTRANSFERASE SMYD"/>
    <property type="match status" value="1"/>
</dbReference>
<dbReference type="SUPFAM" id="SSF82199">
    <property type="entry name" value="SET domain"/>
    <property type="match status" value="1"/>
</dbReference>
<evidence type="ECO:0000259" key="5">
    <source>
        <dbReference type="PROSITE" id="PS50865"/>
    </source>
</evidence>
<keyword evidence="1" id="KW-0479">Metal-binding</keyword>
<dbReference type="Gene3D" id="6.10.140.2220">
    <property type="match status" value="1"/>
</dbReference>